<keyword evidence="3" id="KW-1185">Reference proteome</keyword>
<dbReference type="Pfam" id="PF04531">
    <property type="entry name" value="Phage_holin_1"/>
    <property type="match status" value="1"/>
</dbReference>
<proteinExistence type="predicted"/>
<comment type="caution">
    <text evidence="2">The sequence shown here is derived from an EMBL/GenBank/DDBJ whole genome shotgun (WGS) entry which is preliminary data.</text>
</comment>
<evidence type="ECO:0000313" key="2">
    <source>
        <dbReference type="EMBL" id="MDQ0208935.1"/>
    </source>
</evidence>
<accession>A0ABT9YN76</accession>
<dbReference type="EMBL" id="JAUSUA010000007">
    <property type="protein sequence ID" value="MDQ0208935.1"/>
    <property type="molecule type" value="Genomic_DNA"/>
</dbReference>
<dbReference type="NCBIfam" id="TIGR01598">
    <property type="entry name" value="holin_phiLC3"/>
    <property type="match status" value="1"/>
</dbReference>
<dbReference type="InterPro" id="IPR006485">
    <property type="entry name" value="Phage-like_holin"/>
</dbReference>
<reference evidence="2 3" key="1">
    <citation type="submission" date="2023-07" db="EMBL/GenBank/DDBJ databases">
        <title>Genomic Encyclopedia of Type Strains, Phase IV (KMG-IV): sequencing the most valuable type-strain genomes for metagenomic binning, comparative biology and taxonomic classification.</title>
        <authorList>
            <person name="Goeker M."/>
        </authorList>
    </citation>
    <scope>NUCLEOTIDE SEQUENCE [LARGE SCALE GENOMIC DNA]</scope>
    <source>
        <strain evidence="2 3">DSM 19154</strain>
    </source>
</reference>
<dbReference type="RefSeq" id="WP_306985389.1">
    <property type="nucleotide sequence ID" value="NZ_JAUSUA010000007.1"/>
</dbReference>
<dbReference type="Proteomes" id="UP001225034">
    <property type="component" value="Unassembled WGS sequence"/>
</dbReference>
<organism evidence="2 3">
    <name type="scientific">Alkalicoccobacillus murimartini</name>
    <dbReference type="NCBI Taxonomy" id="171685"/>
    <lineage>
        <taxon>Bacteria</taxon>
        <taxon>Bacillati</taxon>
        <taxon>Bacillota</taxon>
        <taxon>Bacilli</taxon>
        <taxon>Bacillales</taxon>
        <taxon>Bacillaceae</taxon>
        <taxon>Alkalicoccobacillus</taxon>
    </lineage>
</organism>
<gene>
    <name evidence="2" type="ORF">J2S05_003759</name>
</gene>
<evidence type="ECO:0000313" key="3">
    <source>
        <dbReference type="Proteomes" id="UP001225034"/>
    </source>
</evidence>
<sequence>MKINWKVRIKQKPFLVAIGSALLVLIKSIAEGFGYTFPAGLVEDIVTIAENALYLLMVLGIVIDPTTEGAEDSDRAMNYSHPIKKSK</sequence>
<feature type="region of interest" description="Disordered" evidence="1">
    <location>
        <begin position="68"/>
        <end position="87"/>
    </location>
</feature>
<name>A0ABT9YN76_9BACI</name>
<evidence type="ECO:0000256" key="1">
    <source>
        <dbReference type="SAM" id="MobiDB-lite"/>
    </source>
</evidence>
<protein>
    <submittedName>
        <fullName evidence="2">Phi LC3 family holin</fullName>
    </submittedName>
</protein>